<dbReference type="InterPro" id="IPR012312">
    <property type="entry name" value="Hemerythrin-like"/>
</dbReference>
<evidence type="ECO:0000313" key="3">
    <source>
        <dbReference type="Proteomes" id="UP001447516"/>
    </source>
</evidence>
<dbReference type="Gene3D" id="1.20.120.520">
    <property type="entry name" value="nmb1532 protein domain like"/>
    <property type="match status" value="1"/>
</dbReference>
<reference evidence="2 3" key="1">
    <citation type="submission" date="2024-05" db="EMBL/GenBank/DDBJ databases">
        <title>Microbispora sp.ZYX-F-249.</title>
        <authorList>
            <person name="Xie H."/>
        </authorList>
    </citation>
    <scope>NUCLEOTIDE SEQUENCE [LARGE SCALE GENOMIC DNA]</scope>
    <source>
        <strain evidence="2 3">ZYX-F-249</strain>
    </source>
</reference>
<gene>
    <name evidence="2" type="ORF">AAH991_23875</name>
</gene>
<name>A0ABV0ASB7_9ACTN</name>
<proteinExistence type="predicted"/>
<sequence>MPRDRVHAWDLELQNAHHRLERALDRVRVSLLAGKQVEAIKPDLRARCYTFCAALGGHHRSEDDGFFPALLAQAPQLRPVIERLARDHRRLARLLADFQRCLDSGESSPERLLVRINEIKSVMNAHFADEERSLNPALQEFRARAGDRGRMLGDV</sequence>
<accession>A0ABV0ASB7</accession>
<comment type="caution">
    <text evidence="2">The sequence shown here is derived from an EMBL/GenBank/DDBJ whole genome shotgun (WGS) entry which is preliminary data.</text>
</comment>
<dbReference type="Proteomes" id="UP001447516">
    <property type="component" value="Unassembled WGS sequence"/>
</dbReference>
<dbReference type="RefSeq" id="WP_346228124.1">
    <property type="nucleotide sequence ID" value="NZ_JBDJAW010000021.1"/>
</dbReference>
<dbReference type="CDD" id="cd12108">
    <property type="entry name" value="Hr-like"/>
    <property type="match status" value="1"/>
</dbReference>
<evidence type="ECO:0000259" key="1">
    <source>
        <dbReference type="Pfam" id="PF01814"/>
    </source>
</evidence>
<organism evidence="2 3">
    <name type="scientific">Microbispora maris</name>
    <dbReference type="NCBI Taxonomy" id="3144104"/>
    <lineage>
        <taxon>Bacteria</taxon>
        <taxon>Bacillati</taxon>
        <taxon>Actinomycetota</taxon>
        <taxon>Actinomycetes</taxon>
        <taxon>Streptosporangiales</taxon>
        <taxon>Streptosporangiaceae</taxon>
        <taxon>Microbispora</taxon>
    </lineage>
</organism>
<evidence type="ECO:0000313" key="2">
    <source>
        <dbReference type="EMBL" id="MEN3538174.1"/>
    </source>
</evidence>
<feature type="domain" description="Hemerythrin-like" evidence="1">
    <location>
        <begin position="13"/>
        <end position="138"/>
    </location>
</feature>
<dbReference type="Pfam" id="PF01814">
    <property type="entry name" value="Hemerythrin"/>
    <property type="match status" value="1"/>
</dbReference>
<dbReference type="EMBL" id="JBDJAW010000021">
    <property type="protein sequence ID" value="MEN3538174.1"/>
    <property type="molecule type" value="Genomic_DNA"/>
</dbReference>
<protein>
    <submittedName>
        <fullName evidence="2">Hemerythrin domain-containing protein</fullName>
    </submittedName>
</protein>
<keyword evidence="3" id="KW-1185">Reference proteome</keyword>